<dbReference type="Proteomes" id="UP000002574">
    <property type="component" value="Chromosome"/>
</dbReference>
<evidence type="ECO:0000256" key="1">
    <source>
        <dbReference type="SAM" id="Phobius"/>
    </source>
</evidence>
<keyword evidence="1" id="KW-0812">Transmembrane</keyword>
<feature type="transmembrane region" description="Helical" evidence="1">
    <location>
        <begin position="104"/>
        <end position="121"/>
    </location>
</feature>
<name>D3DFV8_HYDTT</name>
<keyword evidence="3" id="KW-1185">Reference proteome</keyword>
<gene>
    <name evidence="2" type="ordered locus">HTH_0243</name>
</gene>
<keyword evidence="1" id="KW-0472">Membrane</keyword>
<keyword evidence="1" id="KW-1133">Transmembrane helix</keyword>
<evidence type="ECO:0000313" key="3">
    <source>
        <dbReference type="Proteomes" id="UP000002574"/>
    </source>
</evidence>
<feature type="transmembrane region" description="Helical" evidence="1">
    <location>
        <begin position="68"/>
        <end position="92"/>
    </location>
</feature>
<sequence length="136" mass="16068">MVKKTDPKLVCSPYVQKLGDTYLYAGSILFYFFSLPFKNSQHDEVIYAKFGDRVYDFHLASLYVLGRFALYNLMVFAKLLLLCFLLLRAVLFFAKAENLVFEDLFNRLPILLTHFLFRYILNTQKKRDFQGPLKRT</sequence>
<organism evidence="2 3">
    <name type="scientific">Hydrogenobacter thermophilus (strain DSM 6534 / IAM 12695 / TK-6)</name>
    <dbReference type="NCBI Taxonomy" id="608538"/>
    <lineage>
        <taxon>Bacteria</taxon>
        <taxon>Pseudomonadati</taxon>
        <taxon>Aquificota</taxon>
        <taxon>Aquificia</taxon>
        <taxon>Aquificales</taxon>
        <taxon>Aquificaceae</taxon>
        <taxon>Hydrogenobacter</taxon>
    </lineage>
</organism>
<protein>
    <submittedName>
        <fullName evidence="2">Uncharacterized protein</fullName>
    </submittedName>
</protein>
<evidence type="ECO:0000313" key="2">
    <source>
        <dbReference type="EMBL" id="BAI68710.1"/>
    </source>
</evidence>
<accession>D3DFV8</accession>
<proteinExistence type="predicted"/>
<reference evidence="2 3" key="1">
    <citation type="journal article" date="2010" name="J. Bacteriol.">
        <title>Complete genome sequence of the thermophilic, obligately chemolithoautotrophic hydrogen-oxidizing bacterium Hydrogenobacter thermophilus TK-6.</title>
        <authorList>
            <person name="Arai H."/>
            <person name="Kanbe H."/>
            <person name="Ishii M."/>
            <person name="Igarashi Y."/>
        </authorList>
    </citation>
    <scope>NUCLEOTIDE SEQUENCE [LARGE SCALE GENOMIC DNA]</scope>
    <source>
        <strain evidence="3">DSM 6534 / IAM 12695 / TK-6 [Tokyo]</strain>
    </source>
</reference>
<dbReference type="KEGG" id="hth:HTH_0243"/>
<dbReference type="EMBL" id="AP011112">
    <property type="protein sequence ID" value="BAI68710.1"/>
    <property type="molecule type" value="Genomic_DNA"/>
</dbReference>
<dbReference type="AlphaFoldDB" id="D3DFV8"/>